<feature type="transmembrane region" description="Helical" evidence="5">
    <location>
        <begin position="92"/>
        <end position="117"/>
    </location>
</feature>
<dbReference type="SUPFAM" id="SSF103473">
    <property type="entry name" value="MFS general substrate transporter"/>
    <property type="match status" value="1"/>
</dbReference>
<evidence type="ECO:0000313" key="7">
    <source>
        <dbReference type="EMBL" id="SHL94544.1"/>
    </source>
</evidence>
<keyword evidence="8" id="KW-1185">Reference proteome</keyword>
<evidence type="ECO:0000256" key="3">
    <source>
        <dbReference type="ARBA" id="ARBA00023136"/>
    </source>
</evidence>
<dbReference type="InterPro" id="IPR020846">
    <property type="entry name" value="MFS_dom"/>
</dbReference>
<feature type="domain" description="Major facilitator superfamily (MFS) profile" evidence="6">
    <location>
        <begin position="24"/>
        <end position="441"/>
    </location>
</feature>
<dbReference type="Gene3D" id="1.20.1250.20">
    <property type="entry name" value="MFS general substrate transporter like domains"/>
    <property type="match status" value="1"/>
</dbReference>
<dbReference type="EMBL" id="FRCK01000002">
    <property type="protein sequence ID" value="SHL94544.1"/>
    <property type="molecule type" value="Genomic_DNA"/>
</dbReference>
<feature type="region of interest" description="Disordered" evidence="4">
    <location>
        <begin position="214"/>
        <end position="234"/>
    </location>
</feature>
<evidence type="ECO:0000256" key="2">
    <source>
        <dbReference type="ARBA" id="ARBA00022989"/>
    </source>
</evidence>
<keyword evidence="1 5" id="KW-0812">Transmembrane</keyword>
<keyword evidence="2 5" id="KW-1133">Transmembrane helix</keyword>
<dbReference type="GO" id="GO:0022857">
    <property type="term" value="F:transmembrane transporter activity"/>
    <property type="evidence" value="ECO:0007669"/>
    <property type="project" value="InterPro"/>
</dbReference>
<dbReference type="PANTHER" id="PTHR11360:SF284">
    <property type="entry name" value="EG:103B4.3 PROTEIN-RELATED"/>
    <property type="match status" value="1"/>
</dbReference>
<reference evidence="8" key="1">
    <citation type="submission" date="2016-11" db="EMBL/GenBank/DDBJ databases">
        <authorList>
            <person name="Varghese N."/>
            <person name="Submissions S."/>
        </authorList>
    </citation>
    <scope>NUCLEOTIDE SEQUENCE [LARGE SCALE GENOMIC DNA]</scope>
    <source>
        <strain evidence="8">DSM 6637</strain>
    </source>
</reference>
<dbReference type="PROSITE" id="PS50850">
    <property type="entry name" value="MFS"/>
    <property type="match status" value="1"/>
</dbReference>
<dbReference type="InterPro" id="IPR050327">
    <property type="entry name" value="Proton-linked_MCT"/>
</dbReference>
<gene>
    <name evidence="7" type="ORF">SAMN05444389_102282</name>
</gene>
<feature type="transmembrane region" description="Helical" evidence="5">
    <location>
        <begin position="296"/>
        <end position="318"/>
    </location>
</feature>
<feature type="transmembrane region" description="Helical" evidence="5">
    <location>
        <begin position="261"/>
        <end position="284"/>
    </location>
</feature>
<feature type="transmembrane region" description="Helical" evidence="5">
    <location>
        <begin position="149"/>
        <end position="170"/>
    </location>
</feature>
<evidence type="ECO:0000256" key="5">
    <source>
        <dbReference type="SAM" id="Phobius"/>
    </source>
</evidence>
<dbReference type="STRING" id="53463.SAMN05444389_102282"/>
<protein>
    <submittedName>
        <fullName evidence="7">Sugar phosphate permease</fullName>
    </submittedName>
</protein>
<dbReference type="Pfam" id="PF07690">
    <property type="entry name" value="MFS_1"/>
    <property type="match status" value="1"/>
</dbReference>
<feature type="transmembrane region" description="Helical" evidence="5">
    <location>
        <begin position="182"/>
        <end position="201"/>
    </location>
</feature>
<keyword evidence="3 5" id="KW-0472">Membrane</keyword>
<dbReference type="PANTHER" id="PTHR11360">
    <property type="entry name" value="MONOCARBOXYLATE TRANSPORTER"/>
    <property type="match status" value="1"/>
</dbReference>
<feature type="transmembrane region" description="Helical" evidence="5">
    <location>
        <begin position="20"/>
        <end position="42"/>
    </location>
</feature>
<feature type="transmembrane region" description="Helical" evidence="5">
    <location>
        <begin position="353"/>
        <end position="374"/>
    </location>
</feature>
<dbReference type="Proteomes" id="UP000184444">
    <property type="component" value="Unassembled WGS sequence"/>
</dbReference>
<organism evidence="7 8">
    <name type="scientific">Paracoccus solventivorans</name>
    <dbReference type="NCBI Taxonomy" id="53463"/>
    <lineage>
        <taxon>Bacteria</taxon>
        <taxon>Pseudomonadati</taxon>
        <taxon>Pseudomonadota</taxon>
        <taxon>Alphaproteobacteria</taxon>
        <taxon>Rhodobacterales</taxon>
        <taxon>Paracoccaceae</taxon>
        <taxon>Paracoccus</taxon>
    </lineage>
</organism>
<sequence>MDRIPLMQAPRQDVTPTAPVAMMAGIVVATGFLFNFVVRGVIDSFLVFILPLEAEFGWSRSTLTGVYSAYLLVAGITSPLAGMLLDRWGPRWTYGIGLVVLAGGMGAASTAGALWQIYVFHGIFGGIAAACLGIVPAAALIGRWFDRKLSLAVAFAYAGLGSGILVIVPLTQGLIDAGGWRGAYRTLAVALVALLPFLMALPWGRIARGRPGLAATRGRQAPGPDPAAASAVPGDAPDITDITGETDPGWTIGLAIRTREFWLLVQCFFFTACSTYSVVVQTVSFLVDQGYPPLEAAFAFGASGMLSVIGVLGSGWLAAQRGFRFTVTLSFAATLIGIIALLGFSFVPARVLVLVYVLGFGVSQGARGPVVSTLSTRIFARGQVGTIFGAIFMTMSFGSALGAWITGFLHDLTGDYRAAFLFAAASVIGAVSPFWYSSRLRNPGPLPAPSHPL</sequence>
<name>A0A1M7ES38_9RHOB</name>
<dbReference type="AlphaFoldDB" id="A0A1M7ES38"/>
<dbReference type="InterPro" id="IPR036259">
    <property type="entry name" value="MFS_trans_sf"/>
</dbReference>
<evidence type="ECO:0000313" key="8">
    <source>
        <dbReference type="Proteomes" id="UP000184444"/>
    </source>
</evidence>
<evidence type="ECO:0000256" key="4">
    <source>
        <dbReference type="SAM" id="MobiDB-lite"/>
    </source>
</evidence>
<feature type="transmembrane region" description="Helical" evidence="5">
    <location>
        <begin position="418"/>
        <end position="436"/>
    </location>
</feature>
<feature type="transmembrane region" description="Helical" evidence="5">
    <location>
        <begin position="123"/>
        <end position="142"/>
    </location>
</feature>
<feature type="transmembrane region" description="Helical" evidence="5">
    <location>
        <begin position="325"/>
        <end position="347"/>
    </location>
</feature>
<feature type="transmembrane region" description="Helical" evidence="5">
    <location>
        <begin position="62"/>
        <end position="85"/>
    </location>
</feature>
<feature type="transmembrane region" description="Helical" evidence="5">
    <location>
        <begin position="386"/>
        <end position="406"/>
    </location>
</feature>
<proteinExistence type="predicted"/>
<dbReference type="CDD" id="cd17355">
    <property type="entry name" value="MFS_YcxA_like"/>
    <property type="match status" value="1"/>
</dbReference>
<evidence type="ECO:0000256" key="1">
    <source>
        <dbReference type="ARBA" id="ARBA00022692"/>
    </source>
</evidence>
<accession>A0A1M7ES38</accession>
<evidence type="ECO:0000259" key="6">
    <source>
        <dbReference type="PROSITE" id="PS50850"/>
    </source>
</evidence>
<dbReference type="InterPro" id="IPR011701">
    <property type="entry name" value="MFS"/>
</dbReference>